<name>A0A564ZMD9_9BACT</name>
<dbReference type="Gene3D" id="3.10.20.860">
    <property type="match status" value="1"/>
</dbReference>
<dbReference type="NCBIfam" id="TIGR03831">
    <property type="entry name" value="YgiT_finger"/>
    <property type="match status" value="1"/>
</dbReference>
<evidence type="ECO:0000313" key="2">
    <source>
        <dbReference type="Proteomes" id="UP000334340"/>
    </source>
</evidence>
<keyword evidence="2" id="KW-1185">Reference proteome</keyword>
<sequence length="76" mass="8461">MFTCHVCGHTAARSEFVSEVFTIDGRRVLVEHIPAQVCQRCGEATFSRETTEQIRQLVRGAGQPIKTVPLEVFALT</sequence>
<evidence type="ECO:0008006" key="3">
    <source>
        <dbReference type="Google" id="ProtNLM"/>
    </source>
</evidence>
<evidence type="ECO:0000313" key="1">
    <source>
        <dbReference type="EMBL" id="VUZ86495.1"/>
    </source>
</evidence>
<dbReference type="EMBL" id="CABIKM010000063">
    <property type="protein sequence ID" value="VUZ86495.1"/>
    <property type="molecule type" value="Genomic_DNA"/>
</dbReference>
<dbReference type="AlphaFoldDB" id="A0A564ZMD9"/>
<accession>A0A564ZMD9</accession>
<gene>
    <name evidence="1" type="ORF">MELA_02898</name>
</gene>
<dbReference type="Pfam" id="PF15731">
    <property type="entry name" value="MqsA_antitoxin"/>
    <property type="match status" value="1"/>
</dbReference>
<proteinExistence type="predicted"/>
<reference evidence="1 2" key="1">
    <citation type="submission" date="2019-07" db="EMBL/GenBank/DDBJ databases">
        <authorList>
            <person name="Cremers G."/>
        </authorList>
    </citation>
    <scope>NUCLEOTIDE SEQUENCE [LARGE SCALE GENOMIC DNA]</scope>
</reference>
<dbReference type="InterPro" id="IPR032758">
    <property type="entry name" value="MqsA/HigA-2"/>
</dbReference>
<organism evidence="1 2">
    <name type="scientific">Candidatus Methylomirabilis lanthanidiphila</name>
    <dbReference type="NCBI Taxonomy" id="2211376"/>
    <lineage>
        <taxon>Bacteria</taxon>
        <taxon>Candidatus Methylomirabilota</taxon>
        <taxon>Candidatus Methylomirabilia</taxon>
        <taxon>Candidatus Methylomirabilales</taxon>
        <taxon>Candidatus Methylomirabilaceae</taxon>
        <taxon>Candidatus Methylomirabilis</taxon>
    </lineage>
</organism>
<protein>
    <recommendedName>
        <fullName evidence="3">YgiT-type zinc finger domain protein</fullName>
    </recommendedName>
</protein>
<dbReference type="InterPro" id="IPR022453">
    <property type="entry name" value="Znf_MqsA-type"/>
</dbReference>
<dbReference type="Proteomes" id="UP000334340">
    <property type="component" value="Unassembled WGS sequence"/>
</dbReference>